<name>A0A367F4I4_9ACTN</name>
<organism evidence="1 2">
    <name type="scientific">Streptomyces reniochalinae</name>
    <dbReference type="NCBI Taxonomy" id="2250578"/>
    <lineage>
        <taxon>Bacteria</taxon>
        <taxon>Bacillati</taxon>
        <taxon>Actinomycetota</taxon>
        <taxon>Actinomycetes</taxon>
        <taxon>Kitasatosporales</taxon>
        <taxon>Streptomycetaceae</taxon>
        <taxon>Streptomyces</taxon>
    </lineage>
</organism>
<gene>
    <name evidence="1" type="ORF">DQ392_01955</name>
</gene>
<protein>
    <submittedName>
        <fullName evidence="1">Uncharacterized protein</fullName>
    </submittedName>
</protein>
<sequence>MHDLREAMRQAGIGKADLLVDGKTCAISADDAAGLAGLVRKGIAETFEACTELATCLRTHGLEMDEPYVTGDKINLGTVTVPVAAALALLLGAPREEIEAEYDECKDLSRWGLRRPCW</sequence>
<dbReference type="EMBL" id="QOIM01000018">
    <property type="protein sequence ID" value="RCG25278.1"/>
    <property type="molecule type" value="Genomic_DNA"/>
</dbReference>
<dbReference type="Proteomes" id="UP000253507">
    <property type="component" value="Unassembled WGS sequence"/>
</dbReference>
<evidence type="ECO:0000313" key="1">
    <source>
        <dbReference type="EMBL" id="RCG25278.1"/>
    </source>
</evidence>
<accession>A0A367F4I4</accession>
<reference evidence="1 2" key="1">
    <citation type="submission" date="2018-06" db="EMBL/GenBank/DDBJ databases">
        <title>Streptomyces reniochalinae sp. nov. and Streptomyces diacarnus sp. nov. from marine sponges.</title>
        <authorList>
            <person name="Li L."/>
        </authorList>
    </citation>
    <scope>NUCLEOTIDE SEQUENCE [LARGE SCALE GENOMIC DNA]</scope>
    <source>
        <strain evidence="1 2">LHW50302</strain>
    </source>
</reference>
<dbReference type="AlphaFoldDB" id="A0A367F4I4"/>
<evidence type="ECO:0000313" key="2">
    <source>
        <dbReference type="Proteomes" id="UP000253507"/>
    </source>
</evidence>
<proteinExistence type="predicted"/>
<comment type="caution">
    <text evidence="1">The sequence shown here is derived from an EMBL/GenBank/DDBJ whole genome shotgun (WGS) entry which is preliminary data.</text>
</comment>
<keyword evidence="2" id="KW-1185">Reference proteome</keyword>